<accession>A0A154V074</accession>
<dbReference type="SUPFAM" id="SSF53850">
    <property type="entry name" value="Periplasmic binding protein-like II"/>
    <property type="match status" value="1"/>
</dbReference>
<sequence length="335" mass="35887">MPLLPRSARGRRALAAPALVVAALATLTGCGLQPATAYAPDAAPGSIRPLDLPPGASLTVTSKNFTEQLILGKIAVIAARAAGFRVTDETNVPGSVPARELMTSHGADMTWEYTGTAWLSYLGQKSGIADQRAQYEAVRDADAANGLTWLTPAPLNNTYALAMRDEEAERLGITKLSQIRDLPVDKRTFCVEAEFNSRSDGLSPLLDAYGIPRGSADGVPDGNVSIFDTGAVYTAADRGTCQFGEVYTTDGRIDKLGLRILQDDLGFFPAYNVAPVLDSATLAEYPGLQDVFDRISPEITDDALREMNLEVDDQGEEPADVAYRFMVDHGFVTEP</sequence>
<dbReference type="Gene3D" id="3.40.190.10">
    <property type="entry name" value="Periplasmic binding protein-like II"/>
    <property type="match status" value="1"/>
</dbReference>
<dbReference type="PROSITE" id="PS51257">
    <property type="entry name" value="PROKAR_LIPOPROTEIN"/>
    <property type="match status" value="1"/>
</dbReference>
<dbReference type="STRING" id="31965.AWH51_11335"/>
<dbReference type="Proteomes" id="UP000076218">
    <property type="component" value="Unassembled WGS sequence"/>
</dbReference>
<keyword evidence="1" id="KW-0732">Signal</keyword>
<dbReference type="GO" id="GO:0043190">
    <property type="term" value="C:ATP-binding cassette (ABC) transporter complex"/>
    <property type="evidence" value="ECO:0007669"/>
    <property type="project" value="InterPro"/>
</dbReference>
<dbReference type="RefSeq" id="WP_063071821.1">
    <property type="nucleotide sequence ID" value="NZ_LQXA01000035.1"/>
</dbReference>
<evidence type="ECO:0000313" key="3">
    <source>
        <dbReference type="EMBL" id="KZC94772.1"/>
    </source>
</evidence>
<organism evidence="3 4">
    <name type="scientific">Clavibacter tessellarius</name>
    <dbReference type="NCBI Taxonomy" id="31965"/>
    <lineage>
        <taxon>Bacteria</taxon>
        <taxon>Bacillati</taxon>
        <taxon>Actinomycetota</taxon>
        <taxon>Actinomycetes</taxon>
        <taxon>Micrococcales</taxon>
        <taxon>Microbacteriaceae</taxon>
        <taxon>Clavibacter</taxon>
    </lineage>
</organism>
<dbReference type="AlphaFoldDB" id="A0A154V074"/>
<dbReference type="GO" id="GO:0022857">
    <property type="term" value="F:transmembrane transporter activity"/>
    <property type="evidence" value="ECO:0007669"/>
    <property type="project" value="InterPro"/>
</dbReference>
<protein>
    <submittedName>
        <fullName evidence="3">Glycine/betaine ABC transporter substrate-binding protein</fullName>
    </submittedName>
</protein>
<dbReference type="CDD" id="cd13611">
    <property type="entry name" value="PBP2_YehZ"/>
    <property type="match status" value="1"/>
</dbReference>
<feature type="chain" id="PRO_5007601409" evidence="1">
    <location>
        <begin position="40"/>
        <end position="335"/>
    </location>
</feature>
<dbReference type="InterPro" id="IPR007210">
    <property type="entry name" value="ABC_Gly_betaine_transp_sub-bd"/>
</dbReference>
<feature type="domain" description="ABC-type glycine betaine transport system substrate-binding" evidence="2">
    <location>
        <begin position="57"/>
        <end position="326"/>
    </location>
</feature>
<proteinExistence type="predicted"/>
<dbReference type="OrthoDB" id="9781705at2"/>
<dbReference type="Gene3D" id="3.40.190.120">
    <property type="entry name" value="Osmoprotection protein (prox), domain 2"/>
    <property type="match status" value="1"/>
</dbReference>
<dbReference type="Pfam" id="PF04069">
    <property type="entry name" value="OpuAC"/>
    <property type="match status" value="1"/>
</dbReference>
<evidence type="ECO:0000259" key="2">
    <source>
        <dbReference type="Pfam" id="PF04069"/>
    </source>
</evidence>
<dbReference type="EMBL" id="LQXA01000035">
    <property type="protein sequence ID" value="KZC94772.1"/>
    <property type="molecule type" value="Genomic_DNA"/>
</dbReference>
<comment type="caution">
    <text evidence="3">The sequence shown here is derived from an EMBL/GenBank/DDBJ whole genome shotgun (WGS) entry which is preliminary data.</text>
</comment>
<gene>
    <name evidence="3" type="ORF">AWH51_11335</name>
</gene>
<feature type="signal peptide" evidence="1">
    <location>
        <begin position="1"/>
        <end position="39"/>
    </location>
</feature>
<reference evidence="3 4" key="1">
    <citation type="submission" date="2016-01" db="EMBL/GenBank/DDBJ databases">
        <title>Draft genome sequence of Clavibacter michiganensis subsp. tessellarius DOAB 609.</title>
        <authorList>
            <person name="Tambong J.T."/>
        </authorList>
    </citation>
    <scope>NUCLEOTIDE SEQUENCE [LARGE SCALE GENOMIC DNA]</scope>
    <source>
        <strain evidence="3 4">DOAB 609</strain>
    </source>
</reference>
<name>A0A154V074_9MICO</name>
<evidence type="ECO:0000256" key="1">
    <source>
        <dbReference type="SAM" id="SignalP"/>
    </source>
</evidence>
<evidence type="ECO:0000313" key="4">
    <source>
        <dbReference type="Proteomes" id="UP000076218"/>
    </source>
</evidence>